<dbReference type="InterPro" id="IPR035983">
    <property type="entry name" value="Hect_E3_ubiquitin_ligase"/>
</dbReference>
<dbReference type="Gene3D" id="3.30.2410.10">
    <property type="entry name" value="Hect, E3 ligase catalytic domain"/>
    <property type="match status" value="1"/>
</dbReference>
<dbReference type="Pfam" id="PF26054">
    <property type="entry name" value="PHD_G2E3"/>
    <property type="match status" value="1"/>
</dbReference>
<dbReference type="InterPro" id="IPR034732">
    <property type="entry name" value="EPHD"/>
</dbReference>
<evidence type="ECO:0000256" key="6">
    <source>
        <dbReference type="ARBA" id="ARBA00022786"/>
    </source>
</evidence>
<dbReference type="PROSITE" id="PS51805">
    <property type="entry name" value="EPHD"/>
    <property type="match status" value="1"/>
</dbReference>
<keyword evidence="4" id="KW-0479">Metal-binding</keyword>
<gene>
    <name evidence="10" type="ORF">E1301_Tti002673</name>
</gene>
<dbReference type="PANTHER" id="PTHR12420:SF42">
    <property type="entry name" value="G2_M PHASE-SPECIFIC E3 UBIQUITIN-PROTEIN LIGASE"/>
    <property type="match status" value="1"/>
</dbReference>
<keyword evidence="8" id="KW-0539">Nucleus</keyword>
<evidence type="ECO:0000256" key="7">
    <source>
        <dbReference type="ARBA" id="ARBA00022833"/>
    </source>
</evidence>
<reference evidence="10 11" key="1">
    <citation type="journal article" date="2019" name="Mol. Ecol. Resour.">
        <title>Chromosome-level genome assembly of Triplophysa tibetana, a fish adapted to the harsh high-altitude environment of the Tibetan Plateau.</title>
        <authorList>
            <person name="Yang X."/>
            <person name="Liu H."/>
            <person name="Ma Z."/>
            <person name="Zou Y."/>
            <person name="Zou M."/>
            <person name="Mao Y."/>
            <person name="Li X."/>
            <person name="Wang H."/>
            <person name="Chen T."/>
            <person name="Wang W."/>
            <person name="Yang R."/>
        </authorList>
    </citation>
    <scope>NUCLEOTIDE SEQUENCE [LARGE SCALE GENOMIC DNA]</scope>
    <source>
        <strain evidence="10">TTIB1903HZAU</strain>
        <tissue evidence="10">Muscle</tissue>
    </source>
</reference>
<comment type="subcellular location">
    <subcellularLocation>
        <location evidence="1">Nucleus</location>
    </subcellularLocation>
</comment>
<keyword evidence="7" id="KW-0862">Zinc</keyword>
<dbReference type="EMBL" id="SOYY01000015">
    <property type="protein sequence ID" value="KAA0711219.1"/>
    <property type="molecule type" value="Genomic_DNA"/>
</dbReference>
<dbReference type="GO" id="GO:0004842">
    <property type="term" value="F:ubiquitin-protein transferase activity"/>
    <property type="evidence" value="ECO:0007669"/>
    <property type="project" value="InterPro"/>
</dbReference>
<dbReference type="CDD" id="cd15669">
    <property type="entry name" value="ePHD_PHF7_G2E3_like"/>
    <property type="match status" value="1"/>
</dbReference>
<evidence type="ECO:0000313" key="11">
    <source>
        <dbReference type="Proteomes" id="UP000324632"/>
    </source>
</evidence>
<dbReference type="InterPro" id="IPR042013">
    <property type="entry name" value="PHF7/G2E3_ePHD"/>
</dbReference>
<keyword evidence="11" id="KW-1185">Reference proteome</keyword>
<dbReference type="SMART" id="SM00249">
    <property type="entry name" value="PHD"/>
    <property type="match status" value="3"/>
</dbReference>
<accession>A0A5A9NQH9</accession>
<protein>
    <submittedName>
        <fullName evidence="10">G2/M phase-specific E3 ubiquitin-protein ligase</fullName>
    </submittedName>
</protein>
<feature type="domain" description="PHD-type" evidence="9">
    <location>
        <begin position="19"/>
        <end position="136"/>
    </location>
</feature>
<comment type="pathway">
    <text evidence="2">Protein modification; protein ubiquitination.</text>
</comment>
<dbReference type="InterPro" id="IPR059102">
    <property type="entry name" value="PHD_PHF7/G2E3-like"/>
</dbReference>
<dbReference type="InterPro" id="IPR013083">
    <property type="entry name" value="Znf_RING/FYVE/PHD"/>
</dbReference>
<dbReference type="InterPro" id="IPR051188">
    <property type="entry name" value="PHD-type_Zinc_Finger"/>
</dbReference>
<evidence type="ECO:0000256" key="3">
    <source>
        <dbReference type="ARBA" id="ARBA00022679"/>
    </source>
</evidence>
<keyword evidence="5" id="KW-0863">Zinc-finger</keyword>
<sequence>MKAIQEESTEIKEMKHDKDLICSLCKRSDNCLEKYGEKITLEQHKLTVHYICLLVSSGVFQRGEEHEGIHGFLVNDIKKEIRRSSKLKCTHCKKHGASVGCFIRTCRQMVHMPCGIEQEFIFQFTDSFPSYCKKHAPIQTCVSSPSLPLSCSVCLEPIEPVLSYNVLKCPACHGSWFHRACVQQYAHSAAMFFCKCTLCNNKDQFQQEMIRMGIYIPERDASWELEENAFGELLQVYQQCDASKCLSQKGRKHCTLSGVWEIIRCMLCGSRGTHRRCSSLKFYETDWTCAECKAAVEEKNSVTLPNYTKSPLAERQERKRLFKGCISNLHPSLISKRQCLPATSTEILMGLACQISQQQCTEVLVEDGNDDEVVKAALAVCRQSDFNPCYTLSVKFSKDKLNNKLRNQRWFLRHLVYNLQTSEIFGGPDGAKNLVLNSRALRDDLYFEVGSLLAISLVHGGPLVSFFSPALYHSLFSYPKDYRPTLQDLGDNVLAHKIRRIADANSISQMRSAMLSAREYLEAAGCWRKVSKLSEKDMLVEDVLSFYLIIRLQLPLQRFREGLRTLGVFEQVQMCAESFYSVFCGPVERMTAKSILELFTIRFSEEEDLKAKENTAINFWEQYLHECEEGQCATSIEDILTFATATDTVPAIGFNTTPTLSFLDSPDPTFGFPQSHSVNHLILPILPSYEVFKKHLDYAVCQFSVMQYI</sequence>
<dbReference type="SUPFAM" id="SSF56204">
    <property type="entry name" value="Hect, E3 ligase catalytic domain"/>
    <property type="match status" value="1"/>
</dbReference>
<dbReference type="InterPro" id="IPR011011">
    <property type="entry name" value="Znf_FYVE_PHD"/>
</dbReference>
<dbReference type="InterPro" id="IPR001965">
    <property type="entry name" value="Znf_PHD"/>
</dbReference>
<evidence type="ECO:0000313" key="10">
    <source>
        <dbReference type="EMBL" id="KAA0711219.1"/>
    </source>
</evidence>
<dbReference type="Pfam" id="PF13771">
    <property type="entry name" value="zf-HC5HC2H"/>
    <property type="match status" value="1"/>
</dbReference>
<evidence type="ECO:0000256" key="1">
    <source>
        <dbReference type="ARBA" id="ARBA00004123"/>
    </source>
</evidence>
<dbReference type="Gene3D" id="3.30.40.10">
    <property type="entry name" value="Zinc/RING finger domain, C3HC4 (zinc finger)"/>
    <property type="match status" value="2"/>
</dbReference>
<dbReference type="Pfam" id="PF00632">
    <property type="entry name" value="HECT"/>
    <property type="match status" value="1"/>
</dbReference>
<name>A0A5A9NQH9_9TELE</name>
<keyword evidence="6" id="KW-0833">Ubl conjugation pathway</keyword>
<evidence type="ECO:0000256" key="8">
    <source>
        <dbReference type="ARBA" id="ARBA00023242"/>
    </source>
</evidence>
<evidence type="ECO:0000256" key="5">
    <source>
        <dbReference type="ARBA" id="ARBA00022771"/>
    </source>
</evidence>
<dbReference type="GO" id="GO:0008270">
    <property type="term" value="F:zinc ion binding"/>
    <property type="evidence" value="ECO:0007669"/>
    <property type="project" value="UniProtKB-KW"/>
</dbReference>
<evidence type="ECO:0000259" key="9">
    <source>
        <dbReference type="PROSITE" id="PS51805"/>
    </source>
</evidence>
<keyword evidence="3" id="KW-0808">Transferase</keyword>
<dbReference type="InterPro" id="IPR000569">
    <property type="entry name" value="HECT_dom"/>
</dbReference>
<dbReference type="AlphaFoldDB" id="A0A5A9NQH9"/>
<dbReference type="Proteomes" id="UP000324632">
    <property type="component" value="Chromosome 15"/>
</dbReference>
<dbReference type="PANTHER" id="PTHR12420">
    <property type="entry name" value="PHD FINGER PROTEIN"/>
    <property type="match status" value="1"/>
</dbReference>
<evidence type="ECO:0000256" key="4">
    <source>
        <dbReference type="ARBA" id="ARBA00022723"/>
    </source>
</evidence>
<dbReference type="GO" id="GO:0005634">
    <property type="term" value="C:nucleus"/>
    <property type="evidence" value="ECO:0007669"/>
    <property type="project" value="TreeGrafter"/>
</dbReference>
<dbReference type="OrthoDB" id="512616at2759"/>
<dbReference type="SUPFAM" id="SSF57903">
    <property type="entry name" value="FYVE/PHD zinc finger"/>
    <property type="match status" value="1"/>
</dbReference>
<comment type="caution">
    <text evidence="10">The sequence shown here is derived from an EMBL/GenBank/DDBJ whole genome shotgun (WGS) entry which is preliminary data.</text>
</comment>
<organism evidence="10 11">
    <name type="scientific">Triplophysa tibetana</name>
    <dbReference type="NCBI Taxonomy" id="1572043"/>
    <lineage>
        <taxon>Eukaryota</taxon>
        <taxon>Metazoa</taxon>
        <taxon>Chordata</taxon>
        <taxon>Craniata</taxon>
        <taxon>Vertebrata</taxon>
        <taxon>Euteleostomi</taxon>
        <taxon>Actinopterygii</taxon>
        <taxon>Neopterygii</taxon>
        <taxon>Teleostei</taxon>
        <taxon>Ostariophysi</taxon>
        <taxon>Cypriniformes</taxon>
        <taxon>Nemacheilidae</taxon>
        <taxon>Triplophysa</taxon>
    </lineage>
</organism>
<evidence type="ECO:0000256" key="2">
    <source>
        <dbReference type="ARBA" id="ARBA00004906"/>
    </source>
</evidence>
<proteinExistence type="predicted"/>